<feature type="transmembrane region" description="Helical" evidence="6">
    <location>
        <begin position="18"/>
        <end position="40"/>
    </location>
</feature>
<feature type="transmembrane region" description="Helical" evidence="6">
    <location>
        <begin position="275"/>
        <end position="296"/>
    </location>
</feature>
<name>A0A8J4EEA8_9ACTN</name>
<evidence type="ECO:0000256" key="5">
    <source>
        <dbReference type="ARBA" id="ARBA00023136"/>
    </source>
</evidence>
<protein>
    <recommendedName>
        <fullName evidence="7">ABC3 transporter permease C-terminal domain-containing protein</fullName>
    </recommendedName>
</protein>
<dbReference type="GO" id="GO:0005886">
    <property type="term" value="C:plasma membrane"/>
    <property type="evidence" value="ECO:0007669"/>
    <property type="project" value="UniProtKB-SubCell"/>
</dbReference>
<comment type="caution">
    <text evidence="8">The sequence shown here is derived from an EMBL/GenBank/DDBJ whole genome shotgun (WGS) entry which is preliminary data.</text>
</comment>
<keyword evidence="4 6" id="KW-1133">Transmembrane helix</keyword>
<accession>A0A8J4EEA8</accession>
<dbReference type="Proteomes" id="UP000635606">
    <property type="component" value="Unassembled WGS sequence"/>
</dbReference>
<evidence type="ECO:0000256" key="1">
    <source>
        <dbReference type="ARBA" id="ARBA00004651"/>
    </source>
</evidence>
<feature type="transmembrane region" description="Helical" evidence="6">
    <location>
        <begin position="224"/>
        <end position="246"/>
    </location>
</feature>
<reference evidence="8" key="1">
    <citation type="submission" date="2021-01" db="EMBL/GenBank/DDBJ databases">
        <title>Whole genome shotgun sequence of Virgisporangium ochraceum NBRC 16418.</title>
        <authorList>
            <person name="Komaki H."/>
            <person name="Tamura T."/>
        </authorList>
    </citation>
    <scope>NUCLEOTIDE SEQUENCE</scope>
    <source>
        <strain evidence="8">NBRC 16418</strain>
    </source>
</reference>
<keyword evidence="9" id="KW-1185">Reference proteome</keyword>
<feature type="domain" description="ABC3 transporter permease C-terminal" evidence="7">
    <location>
        <begin position="72"/>
        <end position="178"/>
    </location>
</feature>
<sequence>MTGVSLALIRAGGWARMALLATCTAIVSGLLLVVVAMALLPAEPEESLFALVYEPGLRGGTAFGTAMLGVPALLLLYQAVRLGTAARDRRLAALRLAGATPGDVRAIGAVEVAVPAFVGSVAGIGVYRLLRLAFGGSTAPVRLVPTTVTPAWWQLGLVVLGVTALGLGVGLLASRRMVITPLGVARRQTPPPPRPWGTLLLLAGLVSGVLAVNGASRTRGTVQVVVLAAVAFAVLGILSLAPWFAYRAGRFVLGRTASPSMTLAAGRIVAEPHTVGRAAAAVGGIALIGGGAGALLDDIVTRTDGDPFYRVSYLLVALLLLIALLMVVGTLVVHSVESLLDRKRSIAALAALGTSPGELERAQFAEIALATMPVAAAGALIGAATMSIPTFTSPLSLAFLVVTVAVTLGVLWLAAELAVRATRPWVRRATAVDNLRTP</sequence>
<evidence type="ECO:0000256" key="6">
    <source>
        <dbReference type="SAM" id="Phobius"/>
    </source>
</evidence>
<keyword evidence="2" id="KW-1003">Cell membrane</keyword>
<feature type="transmembrane region" description="Helical" evidence="6">
    <location>
        <begin position="367"/>
        <end position="391"/>
    </location>
</feature>
<evidence type="ECO:0000256" key="2">
    <source>
        <dbReference type="ARBA" id="ARBA00022475"/>
    </source>
</evidence>
<feature type="transmembrane region" description="Helical" evidence="6">
    <location>
        <begin position="397"/>
        <end position="419"/>
    </location>
</feature>
<proteinExistence type="predicted"/>
<feature type="transmembrane region" description="Helical" evidence="6">
    <location>
        <begin position="150"/>
        <end position="174"/>
    </location>
</feature>
<evidence type="ECO:0000256" key="3">
    <source>
        <dbReference type="ARBA" id="ARBA00022692"/>
    </source>
</evidence>
<evidence type="ECO:0000259" key="7">
    <source>
        <dbReference type="Pfam" id="PF02687"/>
    </source>
</evidence>
<dbReference type="InterPro" id="IPR003838">
    <property type="entry name" value="ABC3_permease_C"/>
</dbReference>
<organism evidence="8 9">
    <name type="scientific">Virgisporangium ochraceum</name>
    <dbReference type="NCBI Taxonomy" id="65505"/>
    <lineage>
        <taxon>Bacteria</taxon>
        <taxon>Bacillati</taxon>
        <taxon>Actinomycetota</taxon>
        <taxon>Actinomycetes</taxon>
        <taxon>Micromonosporales</taxon>
        <taxon>Micromonosporaceae</taxon>
        <taxon>Virgisporangium</taxon>
    </lineage>
</organism>
<feature type="transmembrane region" description="Helical" evidence="6">
    <location>
        <begin position="308"/>
        <end position="333"/>
    </location>
</feature>
<feature type="transmembrane region" description="Helical" evidence="6">
    <location>
        <begin position="60"/>
        <end position="80"/>
    </location>
</feature>
<evidence type="ECO:0000313" key="9">
    <source>
        <dbReference type="Proteomes" id="UP000635606"/>
    </source>
</evidence>
<evidence type="ECO:0000313" key="8">
    <source>
        <dbReference type="EMBL" id="GIJ71428.1"/>
    </source>
</evidence>
<dbReference type="AlphaFoldDB" id="A0A8J4EEA8"/>
<keyword evidence="3 6" id="KW-0812">Transmembrane</keyword>
<feature type="transmembrane region" description="Helical" evidence="6">
    <location>
        <begin position="112"/>
        <end position="130"/>
    </location>
</feature>
<evidence type="ECO:0000256" key="4">
    <source>
        <dbReference type="ARBA" id="ARBA00022989"/>
    </source>
</evidence>
<comment type="subcellular location">
    <subcellularLocation>
        <location evidence="1">Cell membrane</location>
        <topology evidence="1">Multi-pass membrane protein</topology>
    </subcellularLocation>
</comment>
<gene>
    <name evidence="8" type="ORF">Voc01_063450</name>
</gene>
<dbReference type="EMBL" id="BOPH01000088">
    <property type="protein sequence ID" value="GIJ71428.1"/>
    <property type="molecule type" value="Genomic_DNA"/>
</dbReference>
<dbReference type="Pfam" id="PF02687">
    <property type="entry name" value="FtsX"/>
    <property type="match status" value="1"/>
</dbReference>
<feature type="transmembrane region" description="Helical" evidence="6">
    <location>
        <begin position="195"/>
        <end position="212"/>
    </location>
</feature>
<keyword evidence="5 6" id="KW-0472">Membrane</keyword>
<dbReference type="RefSeq" id="WP_203931298.1">
    <property type="nucleotide sequence ID" value="NZ_BOPH01000088.1"/>
</dbReference>